<gene>
    <name evidence="1" type="ORF">SAMN02745194_01792</name>
</gene>
<proteinExistence type="predicted"/>
<dbReference type="Proteomes" id="UP000184387">
    <property type="component" value="Unassembled WGS sequence"/>
</dbReference>
<sequence>MSDTFIDHAWYGPPAAMAAALAGQANVIGPLVLDGVAYATVRAPEPLPLPPGVLSMGPQLSRVLHGSWMGDAAPVPPEVTNFQAHTALRHAGLFDAAAAAVEAKAAAMEEAGDTLGAVTLREAWVKASFVRASPLIADLATVLKLTEQQLDDLFRAAAAVSV</sequence>
<dbReference type="STRING" id="198092.SAMN02745194_01792"/>
<organism evidence="1 2">
    <name type="scientific">Muricoccus roseus</name>
    <dbReference type="NCBI Taxonomy" id="198092"/>
    <lineage>
        <taxon>Bacteria</taxon>
        <taxon>Pseudomonadati</taxon>
        <taxon>Pseudomonadota</taxon>
        <taxon>Alphaproteobacteria</taxon>
        <taxon>Acetobacterales</taxon>
        <taxon>Roseomonadaceae</taxon>
        <taxon>Muricoccus</taxon>
    </lineage>
</organism>
<dbReference type="EMBL" id="FQZF01000009">
    <property type="protein sequence ID" value="SHJ13074.1"/>
    <property type="molecule type" value="Genomic_DNA"/>
</dbReference>
<protein>
    <submittedName>
        <fullName evidence="1">Uncharacterized protein</fullName>
    </submittedName>
</protein>
<evidence type="ECO:0000313" key="2">
    <source>
        <dbReference type="Proteomes" id="UP000184387"/>
    </source>
</evidence>
<dbReference type="OrthoDB" id="7273032at2"/>
<reference evidence="1 2" key="1">
    <citation type="submission" date="2016-11" db="EMBL/GenBank/DDBJ databases">
        <authorList>
            <person name="Jaros S."/>
            <person name="Januszkiewicz K."/>
            <person name="Wedrychowicz H."/>
        </authorList>
    </citation>
    <scope>NUCLEOTIDE SEQUENCE [LARGE SCALE GENOMIC DNA]</scope>
    <source>
        <strain evidence="1 2">DSM 14916</strain>
    </source>
</reference>
<dbReference type="AlphaFoldDB" id="A0A1M6GSY8"/>
<name>A0A1M6GSY8_9PROT</name>
<dbReference type="RefSeq" id="WP_073133790.1">
    <property type="nucleotide sequence ID" value="NZ_FQZF01000009.1"/>
</dbReference>
<accession>A0A1M6GSY8</accession>
<evidence type="ECO:0000313" key="1">
    <source>
        <dbReference type="EMBL" id="SHJ13074.1"/>
    </source>
</evidence>
<keyword evidence="2" id="KW-1185">Reference proteome</keyword>